<dbReference type="Gene3D" id="3.90.25.10">
    <property type="entry name" value="UDP-galactose 4-epimerase, domain 1"/>
    <property type="match status" value="1"/>
</dbReference>
<name>D7FZ49_ECTSI</name>
<evidence type="ECO:0000313" key="5">
    <source>
        <dbReference type="Proteomes" id="UP000002630"/>
    </source>
</evidence>
<dbReference type="AlphaFoldDB" id="D7FZ49"/>
<keyword evidence="2" id="KW-0119">Carbohydrate metabolism</keyword>
<dbReference type="STRING" id="2880.D7FZ49"/>
<evidence type="ECO:0000259" key="3">
    <source>
        <dbReference type="Pfam" id="PF01370"/>
    </source>
</evidence>
<dbReference type="Pfam" id="PF01370">
    <property type="entry name" value="Epimerase"/>
    <property type="match status" value="1"/>
</dbReference>
<gene>
    <name evidence="4" type="ORF">Esi_0355_0011</name>
</gene>
<feature type="domain" description="NAD-dependent epimerase/dehydratase" evidence="3">
    <location>
        <begin position="130"/>
        <end position="255"/>
    </location>
</feature>
<dbReference type="InterPro" id="IPR001509">
    <property type="entry name" value="Epimerase_deHydtase"/>
</dbReference>
<reference evidence="4 5" key="1">
    <citation type="journal article" date="2010" name="Nature">
        <title>The Ectocarpus genome and the independent evolution of multicellularity in brown algae.</title>
        <authorList>
            <person name="Cock J.M."/>
            <person name="Sterck L."/>
            <person name="Rouze P."/>
            <person name="Scornet D."/>
            <person name="Allen A.E."/>
            <person name="Amoutzias G."/>
            <person name="Anthouard V."/>
            <person name="Artiguenave F."/>
            <person name="Aury J.M."/>
            <person name="Badger J.H."/>
            <person name="Beszteri B."/>
            <person name="Billiau K."/>
            <person name="Bonnet E."/>
            <person name="Bothwell J.H."/>
            <person name="Bowler C."/>
            <person name="Boyen C."/>
            <person name="Brownlee C."/>
            <person name="Carrano C.J."/>
            <person name="Charrier B."/>
            <person name="Cho G.Y."/>
            <person name="Coelho S.M."/>
            <person name="Collen J."/>
            <person name="Corre E."/>
            <person name="Da Silva C."/>
            <person name="Delage L."/>
            <person name="Delaroque N."/>
            <person name="Dittami S.M."/>
            <person name="Doulbeau S."/>
            <person name="Elias M."/>
            <person name="Farnham G."/>
            <person name="Gachon C.M."/>
            <person name="Gschloessl B."/>
            <person name="Heesch S."/>
            <person name="Jabbari K."/>
            <person name="Jubin C."/>
            <person name="Kawai H."/>
            <person name="Kimura K."/>
            <person name="Kloareg B."/>
            <person name="Kupper F.C."/>
            <person name="Lang D."/>
            <person name="Le Bail A."/>
            <person name="Leblanc C."/>
            <person name="Lerouge P."/>
            <person name="Lohr M."/>
            <person name="Lopez P.J."/>
            <person name="Martens C."/>
            <person name="Maumus F."/>
            <person name="Michel G."/>
            <person name="Miranda-Saavedra D."/>
            <person name="Morales J."/>
            <person name="Moreau H."/>
            <person name="Motomura T."/>
            <person name="Nagasato C."/>
            <person name="Napoli C.A."/>
            <person name="Nelson D.R."/>
            <person name="Nyvall-Collen P."/>
            <person name="Peters A.F."/>
            <person name="Pommier C."/>
            <person name="Potin P."/>
            <person name="Poulain J."/>
            <person name="Quesneville H."/>
            <person name="Read B."/>
            <person name="Rensing S.A."/>
            <person name="Ritter A."/>
            <person name="Rousvoal S."/>
            <person name="Samanta M."/>
            <person name="Samson G."/>
            <person name="Schroeder D.C."/>
            <person name="Segurens B."/>
            <person name="Strittmatter M."/>
            <person name="Tonon T."/>
            <person name="Tregear J.W."/>
            <person name="Valentin K."/>
            <person name="von Dassow P."/>
            <person name="Yamagishi T."/>
            <person name="Van de Peer Y."/>
            <person name="Wincker P."/>
        </authorList>
    </citation>
    <scope>NUCLEOTIDE SEQUENCE [LARGE SCALE GENOMIC DNA]</scope>
    <source>
        <strain evidence="5">Ec32 / CCAP1310/4</strain>
    </source>
</reference>
<dbReference type="Gene3D" id="3.40.50.720">
    <property type="entry name" value="NAD(P)-binding Rossmann-like Domain"/>
    <property type="match status" value="1"/>
</dbReference>
<dbReference type="InParanoid" id="D7FZ49"/>
<sequence length="377" mass="38701">MQKFVLSGGLGLLGQRILQHIVSSGHGCVRVMIVDTAPLQAAKSGGPPTAAPGITGDPAVGNGAKCEVLGSSTARGAAAPIADDSSTGAVSVVRGDLSSSDVAAAIKSFAVGDDGGGDHAETTSSSTLSVFHLASVMSGQGEEDFGEALRVNIDGTRSLLDTCRQIGGRPRFVFASSIAAFGGGEQVTDETKLLPQSTYGMTKACAELLVNDCTRKGFVDGRIARLPTVVVRPGPPNPAATGCFSSVPKAVLHGQHFISPVSPDLRHACVGLCSAVDGLIRLHDASEADFGPRDRAITLPAVSLSLRDLEESAARLARELGRPPGTVSYEPDSAVEAVVKAMPSAVKASNRTANLGLLESAGAHEIVEDYVKGERLR</sequence>
<dbReference type="InterPro" id="IPR036291">
    <property type="entry name" value="NAD(P)-bd_dom_sf"/>
</dbReference>
<protein>
    <submittedName>
        <fullName evidence="4">NAD-dependent epimerase/dehydratase</fullName>
    </submittedName>
</protein>
<keyword evidence="1" id="KW-0521">NADP</keyword>
<dbReference type="EMBL" id="FN649740">
    <property type="protein sequence ID" value="CBJ32666.1"/>
    <property type="molecule type" value="Genomic_DNA"/>
</dbReference>
<proteinExistence type="predicted"/>
<dbReference type="PANTHER" id="PTHR43103:SF3">
    <property type="entry name" value="ADP-L-GLYCERO-D-MANNO-HEPTOSE-6-EPIMERASE"/>
    <property type="match status" value="1"/>
</dbReference>
<evidence type="ECO:0000256" key="2">
    <source>
        <dbReference type="ARBA" id="ARBA00023277"/>
    </source>
</evidence>
<dbReference type="EMBL" id="FN648548">
    <property type="protein sequence ID" value="CBJ32666.1"/>
    <property type="molecule type" value="Genomic_DNA"/>
</dbReference>
<dbReference type="SUPFAM" id="SSF51735">
    <property type="entry name" value="NAD(P)-binding Rossmann-fold domains"/>
    <property type="match status" value="1"/>
</dbReference>
<dbReference type="eggNOG" id="KOG2774">
    <property type="taxonomic scope" value="Eukaryota"/>
</dbReference>
<keyword evidence="5" id="KW-1185">Reference proteome</keyword>
<dbReference type="PANTHER" id="PTHR43103">
    <property type="entry name" value="NUCLEOSIDE-DIPHOSPHATE-SUGAR EPIMERASE"/>
    <property type="match status" value="1"/>
</dbReference>
<accession>D7FZ49</accession>
<dbReference type="Proteomes" id="UP000002630">
    <property type="component" value="Linkage Group LG15"/>
</dbReference>
<dbReference type="OrthoDB" id="16464at2759"/>
<evidence type="ECO:0000256" key="1">
    <source>
        <dbReference type="ARBA" id="ARBA00022857"/>
    </source>
</evidence>
<evidence type="ECO:0000313" key="4">
    <source>
        <dbReference type="EMBL" id="CBJ32666.1"/>
    </source>
</evidence>
<organism evidence="4 5">
    <name type="scientific">Ectocarpus siliculosus</name>
    <name type="common">Brown alga</name>
    <name type="synonym">Conferva siliculosa</name>
    <dbReference type="NCBI Taxonomy" id="2880"/>
    <lineage>
        <taxon>Eukaryota</taxon>
        <taxon>Sar</taxon>
        <taxon>Stramenopiles</taxon>
        <taxon>Ochrophyta</taxon>
        <taxon>PX clade</taxon>
        <taxon>Phaeophyceae</taxon>
        <taxon>Ectocarpales</taxon>
        <taxon>Ectocarpaceae</taxon>
        <taxon>Ectocarpus</taxon>
    </lineage>
</organism>